<dbReference type="InterPro" id="IPR015943">
    <property type="entry name" value="WD40/YVTN_repeat-like_dom_sf"/>
</dbReference>
<dbReference type="RefSeq" id="WP_014910377.1">
    <property type="nucleotide sequence ID" value="NC_018524.1"/>
</dbReference>
<dbReference type="OrthoDB" id="3420039at2"/>
<dbReference type="STRING" id="1205910.B005_2323"/>
<organism evidence="1 2">
    <name type="scientific">Nocardiopsis alba (strain ATCC BAA-2165 / BE74)</name>
    <dbReference type="NCBI Taxonomy" id="1205910"/>
    <lineage>
        <taxon>Bacteria</taxon>
        <taxon>Bacillati</taxon>
        <taxon>Actinomycetota</taxon>
        <taxon>Actinomycetes</taxon>
        <taxon>Streptosporangiales</taxon>
        <taxon>Nocardiopsidaceae</taxon>
        <taxon>Nocardiopsis</taxon>
    </lineage>
</organism>
<name>J7L2N2_NOCAA</name>
<dbReference type="Proteomes" id="UP000003779">
    <property type="component" value="Chromosome"/>
</dbReference>
<dbReference type="KEGG" id="nal:B005_2323"/>
<evidence type="ECO:0000313" key="2">
    <source>
        <dbReference type="Proteomes" id="UP000003779"/>
    </source>
</evidence>
<reference evidence="2" key="2">
    <citation type="submission" date="2012-08" db="EMBL/GenBank/DDBJ databases">
        <title>Whole-genome sequence of Nocardiopsis alba strain ATCC BAA-2165 associated with honeybees.</title>
        <authorList>
            <person name="Qiao J."/>
            <person name="Chen L."/>
            <person name="Li Y."/>
            <person name="Wang J."/>
            <person name="Zhang W."/>
            <person name="Chen S."/>
        </authorList>
    </citation>
    <scope>NUCLEOTIDE SEQUENCE [LARGE SCALE GENOMIC DNA]</scope>
    <source>
        <strain evidence="2">ATCC BAA-2165 / BE74</strain>
    </source>
</reference>
<dbReference type="PATRIC" id="fig|1205910.3.peg.2186"/>
<dbReference type="SUPFAM" id="SSF50998">
    <property type="entry name" value="Quinoprotein alcohol dehydrogenase-like"/>
    <property type="match status" value="1"/>
</dbReference>
<sequence length="456" mass="49840">MPWSPWPRVDHTVFEGTVAEPEVPETVTSLGWTWESPEEANVVEVGALSTGPLVTVSDGVIALRGDTGEELWRYRRLGERVTDVNVTSDGERVVMAYAEGDPDEEAGISPQELVLLDASTGAVDGTHTAEFFLGRGSFFPLPRNLDLLSDVGRIDHREEDEGSALVSSDLETGEETWRISSVEGAGHEGRTLRFENVRTLGGVVVVSGILMDETIESYDETLVDQDHTFLLFGLDSGTGEELWRHEADLFSNLDLSSSKLGVWPEHEAVAAVARAQGLEWILDPVTGESLTEEEFFLESDVSVIGAWADGLVTEHVLWEEHSDLEEREYEYTYTDLSGRAQDTLIVGAPLERPGSSFVRPLEEAIVWLDVNGTEYANAWGALSSWDTALLVVTEKDTDEPLVLDTGIKVERDYEYDGSPDGTLVPDPAFMVAVPGALVIRENLGDGGARHVVGLVP</sequence>
<dbReference type="EMBL" id="CP003788">
    <property type="protein sequence ID" value="AFR07918.1"/>
    <property type="molecule type" value="Genomic_DNA"/>
</dbReference>
<dbReference type="InterPro" id="IPR011047">
    <property type="entry name" value="Quinoprotein_ADH-like_sf"/>
</dbReference>
<dbReference type="eggNOG" id="COG1520">
    <property type="taxonomic scope" value="Bacteria"/>
</dbReference>
<evidence type="ECO:0000313" key="1">
    <source>
        <dbReference type="EMBL" id="AFR07918.1"/>
    </source>
</evidence>
<dbReference type="AlphaFoldDB" id="J7L2N2"/>
<proteinExistence type="predicted"/>
<gene>
    <name evidence="1" type="ordered locus">B005_2323</name>
</gene>
<dbReference type="Gene3D" id="2.130.10.10">
    <property type="entry name" value="YVTN repeat-like/Quinoprotein amine dehydrogenase"/>
    <property type="match status" value="1"/>
</dbReference>
<accession>J7L2N2</accession>
<reference evidence="1 2" key="1">
    <citation type="journal article" date="2012" name="J. Bacteriol.">
        <title>Whole-Genome Sequence of Nocardiopsis alba Strain ATCC BAA-2165, Associated with Honeybees.</title>
        <authorList>
            <person name="Qiao J."/>
            <person name="Chen L."/>
            <person name="Li Y."/>
            <person name="Wang J."/>
            <person name="Zhang W."/>
            <person name="Chen S."/>
        </authorList>
    </citation>
    <scope>NUCLEOTIDE SEQUENCE [LARGE SCALE GENOMIC DNA]</scope>
    <source>
        <strain evidence="2">ATCC BAA-2165 / BE74</strain>
    </source>
</reference>
<protein>
    <submittedName>
        <fullName evidence="1">PQQ enzyme repeat family protein</fullName>
    </submittedName>
</protein>
<dbReference type="HOGENOM" id="CLU_599691_0_0_11"/>